<keyword evidence="1" id="KW-0472">Membrane</keyword>
<keyword evidence="1" id="KW-1133">Transmembrane helix</keyword>
<keyword evidence="1" id="KW-0812">Transmembrane</keyword>
<gene>
    <name evidence="2" type="ORF">UFOPK1446_00206</name>
    <name evidence="3" type="ORF">UFOPK1939_00301</name>
    <name evidence="4" type="ORF">UFOPK2938_00811</name>
</gene>
<dbReference type="EMBL" id="CAEZSO010000025">
    <property type="protein sequence ID" value="CAB4537104.1"/>
    <property type="molecule type" value="Genomic_DNA"/>
</dbReference>
<accession>A0A6J6I9F5</accession>
<evidence type="ECO:0000313" key="3">
    <source>
        <dbReference type="EMBL" id="CAB4617398.1"/>
    </source>
</evidence>
<evidence type="ECO:0000256" key="1">
    <source>
        <dbReference type="SAM" id="Phobius"/>
    </source>
</evidence>
<protein>
    <submittedName>
        <fullName evidence="3">Unannotated protein</fullName>
    </submittedName>
</protein>
<feature type="transmembrane region" description="Helical" evidence="1">
    <location>
        <begin position="29"/>
        <end position="49"/>
    </location>
</feature>
<dbReference type="EMBL" id="CAEZZX010000160">
    <property type="protein sequence ID" value="CAB4782459.1"/>
    <property type="molecule type" value="Genomic_DNA"/>
</dbReference>
<name>A0A6J6I9F5_9ZZZZ</name>
<reference evidence="3" key="1">
    <citation type="submission" date="2020-05" db="EMBL/GenBank/DDBJ databases">
        <authorList>
            <person name="Chiriac C."/>
            <person name="Salcher M."/>
            <person name="Ghai R."/>
            <person name="Kavagutti S V."/>
        </authorList>
    </citation>
    <scope>NUCLEOTIDE SEQUENCE</scope>
</reference>
<organism evidence="3">
    <name type="scientific">freshwater metagenome</name>
    <dbReference type="NCBI Taxonomy" id="449393"/>
    <lineage>
        <taxon>unclassified sequences</taxon>
        <taxon>metagenomes</taxon>
        <taxon>ecological metagenomes</taxon>
    </lineage>
</organism>
<sequence>MVSNNVALAEPDAGFASGYEEPGRSRRPLIIAAVGAVLVAALAGVYFLFLAPSSSSEDLGLVVPARQPAANAAPAPGQDAVVADPGVTIGRNPFAPVKAGSSQVDAPTISVPAAPQAASGGVTLEMVSLDPTSATVKVDGTSYTAKVGETFASDFKVYGIFGTQCAGVLFGTQSVPLCVGDVRTLTK</sequence>
<evidence type="ECO:0000313" key="4">
    <source>
        <dbReference type="EMBL" id="CAB4782459.1"/>
    </source>
</evidence>
<dbReference type="AlphaFoldDB" id="A0A6J6I9F5"/>
<evidence type="ECO:0000313" key="2">
    <source>
        <dbReference type="EMBL" id="CAB4537104.1"/>
    </source>
</evidence>
<dbReference type="EMBL" id="CAEZVF010000027">
    <property type="protein sequence ID" value="CAB4617398.1"/>
    <property type="molecule type" value="Genomic_DNA"/>
</dbReference>
<proteinExistence type="predicted"/>